<dbReference type="SUPFAM" id="SSF53597">
    <property type="entry name" value="Dihydrofolate reductase-like"/>
    <property type="match status" value="1"/>
</dbReference>
<organism evidence="2 3">
    <name type="scientific">Amycolatopsis pigmentata</name>
    <dbReference type="NCBI Taxonomy" id="450801"/>
    <lineage>
        <taxon>Bacteria</taxon>
        <taxon>Bacillati</taxon>
        <taxon>Actinomycetota</taxon>
        <taxon>Actinomycetes</taxon>
        <taxon>Pseudonocardiales</taxon>
        <taxon>Pseudonocardiaceae</taxon>
        <taxon>Amycolatopsis</taxon>
    </lineage>
</organism>
<accession>A0ABW5FL82</accession>
<keyword evidence="3" id="KW-1185">Reference proteome</keyword>
<dbReference type="InterPro" id="IPR002734">
    <property type="entry name" value="RibDG_C"/>
</dbReference>
<dbReference type="InterPro" id="IPR024072">
    <property type="entry name" value="DHFR-like_dom_sf"/>
</dbReference>
<dbReference type="InterPro" id="IPR050765">
    <property type="entry name" value="Riboflavin_Biosynth_HTPR"/>
</dbReference>
<evidence type="ECO:0000259" key="1">
    <source>
        <dbReference type="Pfam" id="PF01872"/>
    </source>
</evidence>
<feature type="domain" description="Bacterial bifunctional deaminase-reductase C-terminal" evidence="1">
    <location>
        <begin position="3"/>
        <end position="168"/>
    </location>
</feature>
<name>A0ABW5FL82_9PSEU</name>
<dbReference type="Gene3D" id="3.40.430.10">
    <property type="entry name" value="Dihydrofolate Reductase, subunit A"/>
    <property type="match status" value="1"/>
</dbReference>
<evidence type="ECO:0000313" key="2">
    <source>
        <dbReference type="EMBL" id="MFD2414746.1"/>
    </source>
</evidence>
<dbReference type="EMBL" id="JBHUKR010000001">
    <property type="protein sequence ID" value="MFD2414746.1"/>
    <property type="molecule type" value="Genomic_DNA"/>
</dbReference>
<protein>
    <submittedName>
        <fullName evidence="2">Dihydrofolate reductase family protein</fullName>
    </submittedName>
</protein>
<sequence length="185" mass="19425">MSKVFSALATSADGYITGRGPRPGQGLGTGGVLFDWYGDPRNSSYYQALSDRVGAVVTGRTTYDDSEAFEGGSPHPRAPMVVLSHRAQPEEHAASGRQSFADSIETAVERARKLADGKDVAIQGGVTLTAALTAGLVDEVVIHQVPVLLGGGRPLFHDLPAHVGLSLVEAVPAAGVTHLHYRIEK</sequence>
<dbReference type="Proteomes" id="UP001597417">
    <property type="component" value="Unassembled WGS sequence"/>
</dbReference>
<evidence type="ECO:0000313" key="3">
    <source>
        <dbReference type="Proteomes" id="UP001597417"/>
    </source>
</evidence>
<dbReference type="PANTHER" id="PTHR38011">
    <property type="entry name" value="DIHYDROFOLATE REDUCTASE FAMILY PROTEIN (AFU_ORTHOLOGUE AFUA_8G06820)"/>
    <property type="match status" value="1"/>
</dbReference>
<gene>
    <name evidence="2" type="ORF">ACFSXZ_00175</name>
</gene>
<comment type="caution">
    <text evidence="2">The sequence shown here is derived from an EMBL/GenBank/DDBJ whole genome shotgun (WGS) entry which is preliminary data.</text>
</comment>
<reference evidence="3" key="1">
    <citation type="journal article" date="2019" name="Int. J. Syst. Evol. Microbiol.">
        <title>The Global Catalogue of Microorganisms (GCM) 10K type strain sequencing project: providing services to taxonomists for standard genome sequencing and annotation.</title>
        <authorList>
            <consortium name="The Broad Institute Genomics Platform"/>
            <consortium name="The Broad Institute Genome Sequencing Center for Infectious Disease"/>
            <person name="Wu L."/>
            <person name="Ma J."/>
        </authorList>
    </citation>
    <scope>NUCLEOTIDE SEQUENCE [LARGE SCALE GENOMIC DNA]</scope>
    <source>
        <strain evidence="3">CGMCC 4.7645</strain>
    </source>
</reference>
<dbReference type="Pfam" id="PF01872">
    <property type="entry name" value="RibD_C"/>
    <property type="match status" value="1"/>
</dbReference>
<dbReference type="PANTHER" id="PTHR38011:SF11">
    <property type="entry name" value="2,5-DIAMINO-6-RIBOSYLAMINO-4(3H)-PYRIMIDINONE 5'-PHOSPHATE REDUCTASE"/>
    <property type="match status" value="1"/>
</dbReference>
<proteinExistence type="predicted"/>
<dbReference type="RefSeq" id="WP_378259905.1">
    <property type="nucleotide sequence ID" value="NZ_JBHUKR010000001.1"/>
</dbReference>